<keyword evidence="2" id="KW-1185">Reference proteome</keyword>
<proteinExistence type="predicted"/>
<dbReference type="OrthoDB" id="5916685at2759"/>
<dbReference type="AlphaFoldDB" id="A0A2A2K4E9"/>
<name>A0A2A2K4E9_9BILA</name>
<comment type="caution">
    <text evidence="1">The sequence shown here is derived from an EMBL/GenBank/DDBJ whole genome shotgun (WGS) entry which is preliminary data.</text>
</comment>
<dbReference type="EMBL" id="LIAE01009682">
    <property type="protein sequence ID" value="PAV68834.1"/>
    <property type="molecule type" value="Genomic_DNA"/>
</dbReference>
<dbReference type="Proteomes" id="UP000218231">
    <property type="component" value="Unassembled WGS sequence"/>
</dbReference>
<protein>
    <submittedName>
        <fullName evidence="1">Uncharacterized protein</fullName>
    </submittedName>
</protein>
<dbReference type="STRING" id="2018661.A0A2A2K4E9"/>
<organism evidence="1 2">
    <name type="scientific">Diploscapter pachys</name>
    <dbReference type="NCBI Taxonomy" id="2018661"/>
    <lineage>
        <taxon>Eukaryota</taxon>
        <taxon>Metazoa</taxon>
        <taxon>Ecdysozoa</taxon>
        <taxon>Nematoda</taxon>
        <taxon>Chromadorea</taxon>
        <taxon>Rhabditida</taxon>
        <taxon>Rhabditina</taxon>
        <taxon>Rhabditomorpha</taxon>
        <taxon>Rhabditoidea</taxon>
        <taxon>Rhabditidae</taxon>
        <taxon>Diploscapter</taxon>
    </lineage>
</organism>
<evidence type="ECO:0000313" key="2">
    <source>
        <dbReference type="Proteomes" id="UP000218231"/>
    </source>
</evidence>
<accession>A0A2A2K4E9</accession>
<gene>
    <name evidence="1" type="ORF">WR25_03556</name>
</gene>
<evidence type="ECO:0000313" key="1">
    <source>
        <dbReference type="EMBL" id="PAV68834.1"/>
    </source>
</evidence>
<sequence length="210" mass="23663">MIDEISVYNCRGVRNEIKITEEDVLLEDENGNKAYYIKAPGNYTLNLKKIKVVKDFGYLAGEIGITLQVPIIEGPAGMRFDLPYTIVPETGLLSQQCDAHSGVVERNGRQYWRVFDFLPNETMKIRYCDLCRTAEQVVSDLNSGDFVFLPNSTKDYASKHAECGRIAADEYDLKKTVSLPSRSTLESLIRNKVQGVDEEIEKRLNKGVSA</sequence>
<reference evidence="1 2" key="1">
    <citation type="journal article" date="2017" name="Curr. Biol.">
        <title>Genome architecture and evolution of a unichromosomal asexual nematode.</title>
        <authorList>
            <person name="Fradin H."/>
            <person name="Zegar C."/>
            <person name="Gutwein M."/>
            <person name="Lucas J."/>
            <person name="Kovtun M."/>
            <person name="Corcoran D."/>
            <person name="Baugh L.R."/>
            <person name="Kiontke K."/>
            <person name="Gunsalus K."/>
            <person name="Fitch D.H."/>
            <person name="Piano F."/>
        </authorList>
    </citation>
    <scope>NUCLEOTIDE SEQUENCE [LARGE SCALE GENOMIC DNA]</scope>
    <source>
        <strain evidence="1">PF1309</strain>
    </source>
</reference>